<evidence type="ECO:0000313" key="3">
    <source>
        <dbReference type="EMBL" id="TZG26301.1"/>
    </source>
</evidence>
<evidence type="ECO:0000256" key="1">
    <source>
        <dbReference type="SAM" id="SignalP"/>
    </source>
</evidence>
<dbReference type="AlphaFoldDB" id="A0A5D9C8E7"/>
<accession>A0A5D9C8E7</accession>
<proteinExistence type="predicted"/>
<name>A0A5D9C8E7_9SPHN</name>
<dbReference type="Pfam" id="PF05257">
    <property type="entry name" value="CHAP"/>
    <property type="match status" value="1"/>
</dbReference>
<comment type="caution">
    <text evidence="3">The sequence shown here is derived from an EMBL/GenBank/DDBJ whole genome shotgun (WGS) entry which is preliminary data.</text>
</comment>
<sequence>MTLLKGRGGENHMTKTLRAIVGSMLLAGMALAPAQANAAGLQCAPFARMFSGIQLFGAAASWWNQAVGKYVRGNSPEVGAVMVFKAIGSMRSGHVATVTQVVGDRMLKITHANWSIINGHRGQVERDVTVVDASPNNDWSQVKVWFAPIGKVGNKAYPVNGFIYAKADGSQQG</sequence>
<dbReference type="InterPro" id="IPR007921">
    <property type="entry name" value="CHAP_dom"/>
</dbReference>
<evidence type="ECO:0000259" key="2">
    <source>
        <dbReference type="PROSITE" id="PS50911"/>
    </source>
</evidence>
<dbReference type="Proteomes" id="UP000322077">
    <property type="component" value="Unassembled WGS sequence"/>
</dbReference>
<gene>
    <name evidence="3" type="ORF">FYJ91_15295</name>
</gene>
<feature type="signal peptide" evidence="1">
    <location>
        <begin position="1"/>
        <end position="38"/>
    </location>
</feature>
<evidence type="ECO:0000313" key="4">
    <source>
        <dbReference type="Proteomes" id="UP000322077"/>
    </source>
</evidence>
<keyword evidence="4" id="KW-1185">Reference proteome</keyword>
<dbReference type="PROSITE" id="PS50911">
    <property type="entry name" value="CHAP"/>
    <property type="match status" value="1"/>
</dbReference>
<keyword evidence="1" id="KW-0732">Signal</keyword>
<dbReference type="Gene3D" id="3.90.1720.10">
    <property type="entry name" value="endopeptidase domain like (from Nostoc punctiforme)"/>
    <property type="match status" value="1"/>
</dbReference>
<protein>
    <submittedName>
        <fullName evidence="3">CHAP domain-containing protein</fullName>
    </submittedName>
</protein>
<dbReference type="InterPro" id="IPR038765">
    <property type="entry name" value="Papain-like_cys_pep_sf"/>
</dbReference>
<organism evidence="3 4">
    <name type="scientific">Sphingomonas montanisoli</name>
    <dbReference type="NCBI Taxonomy" id="2606412"/>
    <lineage>
        <taxon>Bacteria</taxon>
        <taxon>Pseudomonadati</taxon>
        <taxon>Pseudomonadota</taxon>
        <taxon>Alphaproteobacteria</taxon>
        <taxon>Sphingomonadales</taxon>
        <taxon>Sphingomonadaceae</taxon>
        <taxon>Sphingomonas</taxon>
    </lineage>
</organism>
<reference evidence="3 4" key="1">
    <citation type="submission" date="2019-08" db="EMBL/GenBank/DDBJ databases">
        <authorList>
            <person name="Wang G."/>
            <person name="Xu Z."/>
        </authorList>
    </citation>
    <scope>NUCLEOTIDE SEQUENCE [LARGE SCALE GENOMIC DNA]</scope>
    <source>
        <strain evidence="3 4">ZX</strain>
    </source>
</reference>
<feature type="chain" id="PRO_5023027881" evidence="1">
    <location>
        <begin position="39"/>
        <end position="173"/>
    </location>
</feature>
<dbReference type="SUPFAM" id="SSF54001">
    <property type="entry name" value="Cysteine proteinases"/>
    <property type="match status" value="1"/>
</dbReference>
<dbReference type="EMBL" id="VTOU01000003">
    <property type="protein sequence ID" value="TZG26301.1"/>
    <property type="molecule type" value="Genomic_DNA"/>
</dbReference>
<feature type="domain" description="Peptidase C51" evidence="2">
    <location>
        <begin position="18"/>
        <end position="141"/>
    </location>
</feature>